<dbReference type="EMBL" id="BART01006462">
    <property type="protein sequence ID" value="GAG64020.1"/>
    <property type="molecule type" value="Genomic_DNA"/>
</dbReference>
<evidence type="ECO:0000313" key="1">
    <source>
        <dbReference type="EMBL" id="GAG64020.1"/>
    </source>
</evidence>
<organism evidence="1">
    <name type="scientific">marine sediment metagenome</name>
    <dbReference type="NCBI Taxonomy" id="412755"/>
    <lineage>
        <taxon>unclassified sequences</taxon>
        <taxon>metagenomes</taxon>
        <taxon>ecological metagenomes</taxon>
    </lineage>
</organism>
<protein>
    <submittedName>
        <fullName evidence="1">Uncharacterized protein</fullName>
    </submittedName>
</protein>
<dbReference type="AlphaFoldDB" id="X0Z3W0"/>
<gene>
    <name evidence="1" type="ORF">S01H4_14745</name>
</gene>
<sequence length="107" mass="12279">MTKVAYHLICDCKKAVNAYACPVCILAPTVKKEYHYYSCSHCNMDFTCDHALKISFEFDEGGLPSQTSIVCGRCETKLEERIWPIEGEDLEKSDYPKKGVSIYHRNY</sequence>
<comment type="caution">
    <text evidence="1">The sequence shown here is derived from an EMBL/GenBank/DDBJ whole genome shotgun (WGS) entry which is preliminary data.</text>
</comment>
<name>X0Z3W0_9ZZZZ</name>
<reference evidence="1" key="1">
    <citation type="journal article" date="2014" name="Front. Microbiol.">
        <title>High frequency of phylogenetically diverse reductive dehalogenase-homologous genes in deep subseafloor sedimentary metagenomes.</title>
        <authorList>
            <person name="Kawai M."/>
            <person name="Futagami T."/>
            <person name="Toyoda A."/>
            <person name="Takaki Y."/>
            <person name="Nishi S."/>
            <person name="Hori S."/>
            <person name="Arai W."/>
            <person name="Tsubouchi T."/>
            <person name="Morono Y."/>
            <person name="Uchiyama I."/>
            <person name="Ito T."/>
            <person name="Fujiyama A."/>
            <person name="Inagaki F."/>
            <person name="Takami H."/>
        </authorList>
    </citation>
    <scope>NUCLEOTIDE SEQUENCE</scope>
    <source>
        <strain evidence="1">Expedition CK06-06</strain>
    </source>
</reference>
<proteinExistence type="predicted"/>
<accession>X0Z3W0</accession>